<reference evidence="1 2" key="1">
    <citation type="submission" date="2020-02" db="EMBL/GenBank/DDBJ databases">
        <authorList>
            <person name="Ma Q."/>
            <person name="Huang Y."/>
            <person name="Song X."/>
            <person name="Pei D."/>
        </authorList>
    </citation>
    <scope>NUCLEOTIDE SEQUENCE [LARGE SCALE GENOMIC DNA]</scope>
    <source>
        <strain evidence="1">Sxm20200214</strain>
        <tissue evidence="1">Leaf</tissue>
    </source>
</reference>
<gene>
    <name evidence="1" type="ORF">Bca52824_026487</name>
</gene>
<proteinExistence type="predicted"/>
<accession>A0A8X7SGR8</accession>
<name>A0A8X7SGR8_BRACI</name>
<dbReference type="AlphaFoldDB" id="A0A8X7SGR8"/>
<sequence>MFSLVVPVHLVGGSLPVSIEGQVTSVWDVSVSGGVVVIRALLHRHQVSSMAPGWLLSALPHLETPLLGSLVDRFSGSLGYAHIPALQRRRDIAFGCGLRSVASGICAHTTGGGWWQGSQLTCGFAKLRVDSINHLEQRFRGGQNYRAWSHGHWVVFFFLFCVV</sequence>
<keyword evidence="2" id="KW-1185">Reference proteome</keyword>
<protein>
    <submittedName>
        <fullName evidence="1">Uncharacterized protein</fullName>
    </submittedName>
</protein>
<comment type="caution">
    <text evidence="1">The sequence shown here is derived from an EMBL/GenBank/DDBJ whole genome shotgun (WGS) entry which is preliminary data.</text>
</comment>
<dbReference type="EMBL" id="JAAMPC010000006">
    <property type="protein sequence ID" value="KAG2306739.1"/>
    <property type="molecule type" value="Genomic_DNA"/>
</dbReference>
<evidence type="ECO:0000313" key="1">
    <source>
        <dbReference type="EMBL" id="KAG2306739.1"/>
    </source>
</evidence>
<dbReference type="Proteomes" id="UP000886595">
    <property type="component" value="Unassembled WGS sequence"/>
</dbReference>
<organism evidence="1 2">
    <name type="scientific">Brassica carinata</name>
    <name type="common">Ethiopian mustard</name>
    <name type="synonym">Abyssinian cabbage</name>
    <dbReference type="NCBI Taxonomy" id="52824"/>
    <lineage>
        <taxon>Eukaryota</taxon>
        <taxon>Viridiplantae</taxon>
        <taxon>Streptophyta</taxon>
        <taxon>Embryophyta</taxon>
        <taxon>Tracheophyta</taxon>
        <taxon>Spermatophyta</taxon>
        <taxon>Magnoliopsida</taxon>
        <taxon>eudicotyledons</taxon>
        <taxon>Gunneridae</taxon>
        <taxon>Pentapetalae</taxon>
        <taxon>rosids</taxon>
        <taxon>malvids</taxon>
        <taxon>Brassicales</taxon>
        <taxon>Brassicaceae</taxon>
        <taxon>Brassiceae</taxon>
        <taxon>Brassica</taxon>
    </lineage>
</organism>
<evidence type="ECO:0000313" key="2">
    <source>
        <dbReference type="Proteomes" id="UP000886595"/>
    </source>
</evidence>